<dbReference type="InterPro" id="IPR000209">
    <property type="entry name" value="Peptidase_S8/S53_dom"/>
</dbReference>
<evidence type="ECO:0000313" key="8">
    <source>
        <dbReference type="EMBL" id="TCJ93554.1"/>
    </source>
</evidence>
<evidence type="ECO:0000313" key="9">
    <source>
        <dbReference type="Proteomes" id="UP000294856"/>
    </source>
</evidence>
<keyword evidence="2 5" id="KW-0645">Protease</keyword>
<organism evidence="8 9">
    <name type="scientific">Nocardia alba</name>
    <dbReference type="NCBI Taxonomy" id="225051"/>
    <lineage>
        <taxon>Bacteria</taxon>
        <taxon>Bacillati</taxon>
        <taxon>Actinomycetota</taxon>
        <taxon>Actinomycetes</taxon>
        <taxon>Mycobacteriales</taxon>
        <taxon>Nocardiaceae</taxon>
        <taxon>Nocardia</taxon>
    </lineage>
</organism>
<keyword evidence="4 5" id="KW-0720">Serine protease</keyword>
<gene>
    <name evidence="8" type="ORF">DFR71_5403</name>
</gene>
<dbReference type="PANTHER" id="PTHR43806">
    <property type="entry name" value="PEPTIDASE S8"/>
    <property type="match status" value="1"/>
</dbReference>
<dbReference type="PROSITE" id="PS00138">
    <property type="entry name" value="SUBTILASE_SER"/>
    <property type="match status" value="1"/>
</dbReference>
<evidence type="ECO:0000259" key="7">
    <source>
        <dbReference type="Pfam" id="PF00082"/>
    </source>
</evidence>
<dbReference type="PANTHER" id="PTHR43806:SF11">
    <property type="entry name" value="CEREVISIN-RELATED"/>
    <property type="match status" value="1"/>
</dbReference>
<protein>
    <submittedName>
        <fullName evidence="8">Serine protease AprX</fullName>
    </submittedName>
</protein>
<feature type="active site" description="Charge relay system" evidence="5">
    <location>
        <position position="101"/>
    </location>
</feature>
<evidence type="ECO:0000256" key="5">
    <source>
        <dbReference type="PROSITE-ProRule" id="PRU01240"/>
    </source>
</evidence>
<dbReference type="OrthoDB" id="9813435at2"/>
<evidence type="ECO:0000256" key="4">
    <source>
        <dbReference type="ARBA" id="ARBA00022825"/>
    </source>
</evidence>
<feature type="active site" description="Charge relay system" evidence="5">
    <location>
        <position position="64"/>
    </location>
</feature>
<dbReference type="PRINTS" id="PR00723">
    <property type="entry name" value="SUBTILISIN"/>
</dbReference>
<dbReference type="EMBL" id="SMFR01000005">
    <property type="protein sequence ID" value="TCJ93554.1"/>
    <property type="molecule type" value="Genomic_DNA"/>
</dbReference>
<evidence type="ECO:0000256" key="3">
    <source>
        <dbReference type="ARBA" id="ARBA00022801"/>
    </source>
</evidence>
<dbReference type="PROSITE" id="PS51892">
    <property type="entry name" value="SUBTILASE"/>
    <property type="match status" value="1"/>
</dbReference>
<dbReference type="STRING" id="1210063.GCA_001612665_05146"/>
<dbReference type="InterPro" id="IPR023827">
    <property type="entry name" value="Peptidase_S8_Asp-AS"/>
</dbReference>
<dbReference type="RefSeq" id="WP_084473099.1">
    <property type="nucleotide sequence ID" value="NZ_SMFR01000005.1"/>
</dbReference>
<dbReference type="InterPro" id="IPR015500">
    <property type="entry name" value="Peptidase_S8_subtilisin-rel"/>
</dbReference>
<evidence type="ECO:0000256" key="6">
    <source>
        <dbReference type="RuleBase" id="RU003355"/>
    </source>
</evidence>
<accession>A0A4R1FJV4</accession>
<comment type="similarity">
    <text evidence="1 5 6">Belongs to the peptidase S8 family.</text>
</comment>
<feature type="active site" description="Charge relay system" evidence="5">
    <location>
        <position position="295"/>
    </location>
</feature>
<dbReference type="InterPro" id="IPR023828">
    <property type="entry name" value="Peptidase_S8_Ser-AS"/>
</dbReference>
<dbReference type="Proteomes" id="UP000294856">
    <property type="component" value="Unassembled WGS sequence"/>
</dbReference>
<dbReference type="Pfam" id="PF00082">
    <property type="entry name" value="Peptidase_S8"/>
    <property type="match status" value="1"/>
</dbReference>
<sequence>MSDTISAEPVTGLAYESVVPVEKPLQSDLTVMPELLEVDLLVRAAQARAEFHVDGSGMTVAVLDTGLRTTHVDFAGRVRASRNFTADNNGSPTDAGDGQGHGTNVAGIICAGGVHTGMAPRANIVPVKVLGNSGGGSFAAIRDALLWVLANRAALGISAVCMSLGASDNNISDADFAGDGIGDAIRKLTDVGVACCVAAGNDYFGHNSGQGMSYPAIFRQTISVGAVYDADEGAFSYGSGATALSTAPDRITPFSQRLHSSVGGDCATDIFAPGAPTTSSGIRNDSGESIQHGTSQATPVVAGIVLLVQQFHLRVTGTLPSVAEVRRWLLAGAVPIVDGDDENDNVVHTGQTFSRISAFGALTACAKDVARSALVEAGIDRSPM</sequence>
<proteinExistence type="inferred from homology"/>
<dbReference type="PROSITE" id="PS00137">
    <property type="entry name" value="SUBTILASE_HIS"/>
    <property type="match status" value="1"/>
</dbReference>
<dbReference type="SUPFAM" id="SSF52743">
    <property type="entry name" value="Subtilisin-like"/>
    <property type="match status" value="1"/>
</dbReference>
<name>A0A4R1FJV4_9NOCA</name>
<evidence type="ECO:0000256" key="1">
    <source>
        <dbReference type="ARBA" id="ARBA00011073"/>
    </source>
</evidence>
<keyword evidence="9" id="KW-1185">Reference proteome</keyword>
<dbReference type="GO" id="GO:0004252">
    <property type="term" value="F:serine-type endopeptidase activity"/>
    <property type="evidence" value="ECO:0007669"/>
    <property type="project" value="UniProtKB-UniRule"/>
</dbReference>
<dbReference type="GO" id="GO:0006508">
    <property type="term" value="P:proteolysis"/>
    <property type="evidence" value="ECO:0007669"/>
    <property type="project" value="UniProtKB-KW"/>
</dbReference>
<feature type="domain" description="Peptidase S8/S53" evidence="7">
    <location>
        <begin position="55"/>
        <end position="333"/>
    </location>
</feature>
<keyword evidence="3 5" id="KW-0378">Hydrolase</keyword>
<dbReference type="InterPro" id="IPR022398">
    <property type="entry name" value="Peptidase_S8_His-AS"/>
</dbReference>
<comment type="caution">
    <text evidence="8">The sequence shown here is derived from an EMBL/GenBank/DDBJ whole genome shotgun (WGS) entry which is preliminary data.</text>
</comment>
<dbReference type="PROSITE" id="PS00136">
    <property type="entry name" value="SUBTILASE_ASP"/>
    <property type="match status" value="1"/>
</dbReference>
<evidence type="ECO:0000256" key="2">
    <source>
        <dbReference type="ARBA" id="ARBA00022670"/>
    </source>
</evidence>
<dbReference type="AlphaFoldDB" id="A0A4R1FJV4"/>
<dbReference type="InterPro" id="IPR036852">
    <property type="entry name" value="Peptidase_S8/S53_dom_sf"/>
</dbReference>
<reference evidence="8 9" key="1">
    <citation type="submission" date="2019-03" db="EMBL/GenBank/DDBJ databases">
        <title>Genomic Encyclopedia of Type Strains, Phase IV (KMG-IV): sequencing the most valuable type-strain genomes for metagenomic binning, comparative biology and taxonomic classification.</title>
        <authorList>
            <person name="Goeker M."/>
        </authorList>
    </citation>
    <scope>NUCLEOTIDE SEQUENCE [LARGE SCALE GENOMIC DNA]</scope>
    <source>
        <strain evidence="8 9">DSM 44684</strain>
    </source>
</reference>
<dbReference type="InterPro" id="IPR050131">
    <property type="entry name" value="Peptidase_S8_subtilisin-like"/>
</dbReference>
<dbReference type="Gene3D" id="3.40.50.200">
    <property type="entry name" value="Peptidase S8/S53 domain"/>
    <property type="match status" value="1"/>
</dbReference>